<dbReference type="InterPro" id="IPR050966">
    <property type="entry name" value="Glutamyl_endopeptidase"/>
</dbReference>
<reference evidence="8" key="1">
    <citation type="submission" date="2020-04" db="EMBL/GenBank/DDBJ databases">
        <authorList>
            <person name="Sombolestani A."/>
        </authorList>
    </citation>
    <scope>NUCLEOTIDE SEQUENCE</scope>
    <source>
        <strain evidence="8">R71697</strain>
    </source>
</reference>
<evidence type="ECO:0000256" key="1">
    <source>
        <dbReference type="ARBA" id="ARBA00008764"/>
    </source>
</evidence>
<dbReference type="InterPro" id="IPR018114">
    <property type="entry name" value="TRYPSIN_HIS"/>
</dbReference>
<dbReference type="RefSeq" id="WP_194257506.1">
    <property type="nucleotide sequence ID" value="NZ_JABCQN010000001.1"/>
</dbReference>
<comment type="similarity">
    <text evidence="1 6">Belongs to the peptidase S1B family.</text>
</comment>
<dbReference type="InterPro" id="IPR001254">
    <property type="entry name" value="Trypsin_dom"/>
</dbReference>
<keyword evidence="5 6" id="KW-0720">Serine protease</keyword>
<dbReference type="Pfam" id="PF00089">
    <property type="entry name" value="Trypsin"/>
    <property type="match status" value="1"/>
</dbReference>
<feature type="chain" id="PRO_5040545005" description="Serine protease" evidence="6">
    <location>
        <begin position="26"/>
        <end position="237"/>
    </location>
</feature>
<dbReference type="AlphaFoldDB" id="A0A9Q2ISC5"/>
<evidence type="ECO:0000313" key="8">
    <source>
        <dbReference type="EMBL" id="MBF0869909.1"/>
    </source>
</evidence>
<keyword evidence="3 6" id="KW-0732">Signal</keyword>
<feature type="domain" description="Peptidase S1" evidence="7">
    <location>
        <begin position="34"/>
        <end position="237"/>
    </location>
</feature>
<dbReference type="PRINTS" id="PR00839">
    <property type="entry name" value="V8PROTEASE"/>
</dbReference>
<dbReference type="PROSITE" id="PS50240">
    <property type="entry name" value="TRYPSIN_DOM"/>
    <property type="match status" value="1"/>
</dbReference>
<proteinExistence type="inferred from homology"/>
<protein>
    <recommendedName>
        <fullName evidence="6">Serine protease</fullName>
        <ecNumber evidence="6">3.4.21.-</ecNumber>
    </recommendedName>
</protein>
<evidence type="ECO:0000313" key="9">
    <source>
        <dbReference type="Proteomes" id="UP000661006"/>
    </source>
</evidence>
<dbReference type="InterPro" id="IPR043504">
    <property type="entry name" value="Peptidase_S1_PA_chymotrypsin"/>
</dbReference>
<dbReference type="EC" id="3.4.21.-" evidence="6"/>
<dbReference type="PROSITE" id="PS00134">
    <property type="entry name" value="TRYPSIN_HIS"/>
    <property type="match status" value="1"/>
</dbReference>
<name>A0A9Q2ISC5_GLUJA</name>
<comment type="caution">
    <text evidence="8">The sequence shown here is derived from an EMBL/GenBank/DDBJ whole genome shotgun (WGS) entry which is preliminary data.</text>
</comment>
<dbReference type="GeneID" id="81473728"/>
<dbReference type="GO" id="GO:0006508">
    <property type="term" value="P:proteolysis"/>
    <property type="evidence" value="ECO:0007669"/>
    <property type="project" value="UniProtKB-KW"/>
</dbReference>
<dbReference type="PANTHER" id="PTHR15462:SF8">
    <property type="entry name" value="SERINE PROTEASE"/>
    <property type="match status" value="1"/>
</dbReference>
<reference evidence="8" key="2">
    <citation type="submission" date="2020-11" db="EMBL/GenBank/DDBJ databases">
        <title>Description of novel Gluconobacter species.</title>
        <authorList>
            <person name="Cleenwerck I."/>
            <person name="Cnockaert M."/>
            <person name="Borremans W."/>
            <person name="Wieme A.D."/>
            <person name="De Vuyst L."/>
            <person name="Vandamme P."/>
        </authorList>
    </citation>
    <scope>NUCLEOTIDE SEQUENCE</scope>
    <source>
        <strain evidence="8">R71697</strain>
    </source>
</reference>
<dbReference type="InterPro" id="IPR009003">
    <property type="entry name" value="Peptidase_S1_PA"/>
</dbReference>
<dbReference type="SUPFAM" id="SSF50494">
    <property type="entry name" value="Trypsin-like serine proteases"/>
    <property type="match status" value="1"/>
</dbReference>
<organism evidence="8 9">
    <name type="scientific">Gluconobacter japonicus</name>
    <dbReference type="NCBI Taxonomy" id="376620"/>
    <lineage>
        <taxon>Bacteria</taxon>
        <taxon>Pseudomonadati</taxon>
        <taxon>Pseudomonadota</taxon>
        <taxon>Alphaproteobacteria</taxon>
        <taxon>Acetobacterales</taxon>
        <taxon>Acetobacteraceae</taxon>
        <taxon>Gluconobacter</taxon>
    </lineage>
</organism>
<evidence type="ECO:0000256" key="2">
    <source>
        <dbReference type="ARBA" id="ARBA00022670"/>
    </source>
</evidence>
<feature type="signal peptide" evidence="6">
    <location>
        <begin position="1"/>
        <end position="25"/>
    </location>
</feature>
<dbReference type="PANTHER" id="PTHR15462">
    <property type="entry name" value="SERINE PROTEASE"/>
    <property type="match status" value="1"/>
</dbReference>
<dbReference type="GO" id="GO:0004252">
    <property type="term" value="F:serine-type endopeptidase activity"/>
    <property type="evidence" value="ECO:0007669"/>
    <property type="project" value="InterPro"/>
</dbReference>
<gene>
    <name evidence="8" type="ORF">HKD32_03400</name>
</gene>
<dbReference type="EMBL" id="JABCQN010000001">
    <property type="protein sequence ID" value="MBF0869909.1"/>
    <property type="molecule type" value="Genomic_DNA"/>
</dbReference>
<dbReference type="Proteomes" id="UP000661006">
    <property type="component" value="Unassembled WGS sequence"/>
</dbReference>
<evidence type="ECO:0000256" key="4">
    <source>
        <dbReference type="ARBA" id="ARBA00022801"/>
    </source>
</evidence>
<keyword evidence="2 6" id="KW-0645">Protease</keyword>
<sequence length="237" mass="24696">MKFRSCLLAGVLELFGLCGAGGAFAQVPLTLPGLGDGARRELIDVNQAPWRILARVQTELGGRCTGFAVAPTVVMTAAHCLWLPATHHYIQPKDIHVLMGYARGGYRQHAQVKRFVIPAGYDPANEAATGSNDRATLLMDHPVAVASDLLPAVAVKDGMSAMLVGYPQDRSEVPFGDVECNINGITVSGLVHHNCEATKGVSGAPLLVRISDGSWGIGGLAVGADVGPGGLAAPLVR</sequence>
<accession>A0A9Q2ISC5</accession>
<evidence type="ECO:0000256" key="5">
    <source>
        <dbReference type="ARBA" id="ARBA00022825"/>
    </source>
</evidence>
<keyword evidence="4 6" id="KW-0378">Hydrolase</keyword>
<evidence type="ECO:0000256" key="3">
    <source>
        <dbReference type="ARBA" id="ARBA00022729"/>
    </source>
</evidence>
<evidence type="ECO:0000259" key="7">
    <source>
        <dbReference type="PROSITE" id="PS50240"/>
    </source>
</evidence>
<dbReference type="Gene3D" id="2.40.10.10">
    <property type="entry name" value="Trypsin-like serine proteases"/>
    <property type="match status" value="2"/>
</dbReference>
<evidence type="ECO:0000256" key="6">
    <source>
        <dbReference type="RuleBase" id="RU004296"/>
    </source>
</evidence>
<dbReference type="InterPro" id="IPR008256">
    <property type="entry name" value="Peptidase_S1B"/>
</dbReference>